<sequence length="621" mass="66442">MKILRNISILAAAAGLFCGCQELEMVRTYAPEDVVAPTLHSIMQGETAVDEITVTSENMGELVTFTWDAADFGVKTQINYAVEAAYGADTVVVLTGLTSTSAQTTLEVLNAPLALASEDGGLGIPVDSPTEVNFLVSATIGDTFGKYYSEGVPVTMTVTQAERTYPMVYVVGQYSGWADSWNKAQKLYSFSGDETNYVGVIGFGGLASGGFKLTGDTNWDNGNWGIDGNATAPETEAGSIQLIDDGGSGNISVYSKNFYRFSFNRSTLVLTKDFGFDQLGVCGELTGWADDADIVMNFDTEKQVFWADVKFPADGEFKVRADGKWDVSWGVATTGDPATEGVLDGGNNIMAPAGNYRLYVNLNNPDEMTWELNAADYGTGGEDPEPEPEPEPGPEYDWAVYGNTADSGSDWVDTPMTTKSSMFGVVNVAIPAGGEFLFRDAAQSTYLGPLSSYTTDGSAYTVMVGEGFEVSTDKVNARIADAGSYDFWYVPAVDMAYVAATGEKVGVVPDTYGLVGTVNDWGNSGVGDLAMSEEGGYYVTKGVKLTTDDQIKIRFNNEWNDAENYGSQVAGIVDINTGVTLVNGSGAQNMSVSLEGTYDIYFDKDNLLIYVMTEGNVPETE</sequence>
<organism evidence="3 4">
    <name type="scientific">Candidatus Cryptobacteroides merdipullorum</name>
    <dbReference type="NCBI Taxonomy" id="2840771"/>
    <lineage>
        <taxon>Bacteria</taxon>
        <taxon>Pseudomonadati</taxon>
        <taxon>Bacteroidota</taxon>
        <taxon>Bacteroidia</taxon>
        <taxon>Bacteroidales</taxon>
        <taxon>Candidatus Cryptobacteroides</taxon>
    </lineage>
</organism>
<name>A0A9D1GMQ8_9BACT</name>
<dbReference type="InterPro" id="IPR025970">
    <property type="entry name" value="SusE"/>
</dbReference>
<evidence type="ECO:0000256" key="1">
    <source>
        <dbReference type="SAM" id="MobiDB-lite"/>
    </source>
</evidence>
<proteinExistence type="predicted"/>
<evidence type="ECO:0000313" key="4">
    <source>
        <dbReference type="Proteomes" id="UP000886881"/>
    </source>
</evidence>
<reference evidence="3" key="1">
    <citation type="submission" date="2020-10" db="EMBL/GenBank/DDBJ databases">
        <authorList>
            <person name="Gilroy R."/>
        </authorList>
    </citation>
    <scope>NUCLEOTIDE SEQUENCE</scope>
    <source>
        <strain evidence="3">ChiHecec2B26-709</strain>
    </source>
</reference>
<dbReference type="Gene3D" id="2.60.40.3620">
    <property type="match status" value="3"/>
</dbReference>
<gene>
    <name evidence="3" type="ORF">IAC35_04030</name>
</gene>
<comment type="caution">
    <text evidence="3">The sequence shown here is derived from an EMBL/GenBank/DDBJ whole genome shotgun (WGS) entry which is preliminary data.</text>
</comment>
<dbReference type="AlphaFoldDB" id="A0A9D1GMQ8"/>
<dbReference type="EMBL" id="DVLC01000076">
    <property type="protein sequence ID" value="HIT47010.1"/>
    <property type="molecule type" value="Genomic_DNA"/>
</dbReference>
<evidence type="ECO:0000313" key="3">
    <source>
        <dbReference type="EMBL" id="HIT47010.1"/>
    </source>
</evidence>
<dbReference type="Pfam" id="PF14292">
    <property type="entry name" value="SusE"/>
    <property type="match status" value="1"/>
</dbReference>
<accession>A0A9D1GMQ8</accession>
<feature type="domain" description="SusE outer membrane protein" evidence="2">
    <location>
        <begin position="44"/>
        <end position="114"/>
    </location>
</feature>
<protein>
    <submittedName>
        <fullName evidence="3">SusF/SusE family outer membrane protein</fullName>
    </submittedName>
</protein>
<dbReference type="PROSITE" id="PS51257">
    <property type="entry name" value="PROKAR_LIPOPROTEIN"/>
    <property type="match status" value="1"/>
</dbReference>
<reference evidence="3" key="2">
    <citation type="journal article" date="2021" name="PeerJ">
        <title>Extensive microbial diversity within the chicken gut microbiome revealed by metagenomics and culture.</title>
        <authorList>
            <person name="Gilroy R."/>
            <person name="Ravi A."/>
            <person name="Getino M."/>
            <person name="Pursley I."/>
            <person name="Horton D.L."/>
            <person name="Alikhan N.F."/>
            <person name="Baker D."/>
            <person name="Gharbi K."/>
            <person name="Hall N."/>
            <person name="Watson M."/>
            <person name="Adriaenssens E.M."/>
            <person name="Foster-Nyarko E."/>
            <person name="Jarju S."/>
            <person name="Secka A."/>
            <person name="Antonio M."/>
            <person name="Oren A."/>
            <person name="Chaudhuri R.R."/>
            <person name="La Ragione R."/>
            <person name="Hildebrand F."/>
            <person name="Pallen M.J."/>
        </authorList>
    </citation>
    <scope>NUCLEOTIDE SEQUENCE</scope>
    <source>
        <strain evidence="3">ChiHecec2B26-709</strain>
    </source>
</reference>
<feature type="compositionally biased region" description="Acidic residues" evidence="1">
    <location>
        <begin position="382"/>
        <end position="394"/>
    </location>
</feature>
<evidence type="ECO:0000259" key="2">
    <source>
        <dbReference type="Pfam" id="PF14292"/>
    </source>
</evidence>
<dbReference type="Proteomes" id="UP000886881">
    <property type="component" value="Unassembled WGS sequence"/>
</dbReference>
<feature type="region of interest" description="Disordered" evidence="1">
    <location>
        <begin position="375"/>
        <end position="395"/>
    </location>
</feature>